<dbReference type="EMBL" id="SLZQ01000001">
    <property type="protein sequence ID" value="TCS39288.1"/>
    <property type="molecule type" value="Genomic_DNA"/>
</dbReference>
<dbReference type="InterPro" id="IPR016181">
    <property type="entry name" value="Acyl_CoA_acyltransferase"/>
</dbReference>
<proteinExistence type="predicted"/>
<dbReference type="PANTHER" id="PTHR43610:SF1">
    <property type="entry name" value="N-ACETYLTRANSFERASE DOMAIN-CONTAINING PROTEIN"/>
    <property type="match status" value="1"/>
</dbReference>
<dbReference type="Proteomes" id="UP000295382">
    <property type="component" value="Unassembled WGS sequence"/>
</dbReference>
<evidence type="ECO:0000313" key="3">
    <source>
        <dbReference type="Proteomes" id="UP000295382"/>
    </source>
</evidence>
<evidence type="ECO:0000259" key="1">
    <source>
        <dbReference type="PROSITE" id="PS51186"/>
    </source>
</evidence>
<protein>
    <submittedName>
        <fullName evidence="2">RimJ/RimL family protein N-acetyltransferase</fullName>
    </submittedName>
</protein>
<dbReference type="OrthoDB" id="5295305at2"/>
<comment type="caution">
    <text evidence="2">The sequence shown here is derived from an EMBL/GenBank/DDBJ whole genome shotgun (WGS) entry which is preliminary data.</text>
</comment>
<name>A0A4R3I154_PAULE</name>
<feature type="domain" description="N-acetyltransferase" evidence="1">
    <location>
        <begin position="19"/>
        <end position="174"/>
    </location>
</feature>
<dbReference type="SUPFAM" id="SSF55729">
    <property type="entry name" value="Acyl-CoA N-acyltransferases (Nat)"/>
    <property type="match status" value="1"/>
</dbReference>
<dbReference type="RefSeq" id="WP_132256523.1">
    <property type="nucleotide sequence ID" value="NZ_SLZQ01000001.1"/>
</dbReference>
<evidence type="ECO:0000313" key="2">
    <source>
        <dbReference type="EMBL" id="TCS39288.1"/>
    </source>
</evidence>
<keyword evidence="3" id="KW-1185">Reference proteome</keyword>
<dbReference type="GO" id="GO:0016747">
    <property type="term" value="F:acyltransferase activity, transferring groups other than amino-acyl groups"/>
    <property type="evidence" value="ECO:0007669"/>
    <property type="project" value="InterPro"/>
</dbReference>
<dbReference type="PROSITE" id="PS51186">
    <property type="entry name" value="GNAT"/>
    <property type="match status" value="1"/>
</dbReference>
<accession>A0A4R3I154</accession>
<reference evidence="2 3" key="1">
    <citation type="submission" date="2019-03" db="EMBL/GenBank/DDBJ databases">
        <title>Genomic Encyclopedia of Type Strains, Phase IV (KMG-IV): sequencing the most valuable type-strain genomes for metagenomic binning, comparative biology and taxonomic classification.</title>
        <authorList>
            <person name="Goeker M."/>
        </authorList>
    </citation>
    <scope>NUCLEOTIDE SEQUENCE [LARGE SCALE GENOMIC DNA]</scope>
    <source>
        <strain evidence="2 3">DSM 7445</strain>
    </source>
</reference>
<dbReference type="Gene3D" id="3.40.630.30">
    <property type="match status" value="1"/>
</dbReference>
<keyword evidence="2" id="KW-0808">Transferase</keyword>
<gene>
    <name evidence="2" type="ORF">EDC30_101243</name>
</gene>
<dbReference type="PANTHER" id="PTHR43610">
    <property type="entry name" value="BLL6696 PROTEIN"/>
    <property type="match status" value="1"/>
</dbReference>
<dbReference type="AlphaFoldDB" id="A0A4R3I154"/>
<sequence length="201" mass="22938">MNVISAVKLERNPLEGRRVILEPLGMQHLRGLAEAIEDGDLWNIPVTFVPHPRDLEEFVAFAEDAFQAGRELAYATIDKASGRIAGSTRFRCIELGHRRAEIGFTFLGESWQRSHINTEAKYLMLKHAFERWELNRVELLTDVLNTKSRNAIARIGAREEGILRSHMVMRDGRIRDSVMFSIIRAEWQDVKAALEQKIAAS</sequence>
<dbReference type="Pfam" id="PF13302">
    <property type="entry name" value="Acetyltransf_3"/>
    <property type="match status" value="1"/>
</dbReference>
<dbReference type="InterPro" id="IPR000182">
    <property type="entry name" value="GNAT_dom"/>
</dbReference>
<organism evidence="2 3">
    <name type="scientific">Paucimonas lemoignei</name>
    <name type="common">Pseudomonas lemoignei</name>
    <dbReference type="NCBI Taxonomy" id="29443"/>
    <lineage>
        <taxon>Bacteria</taxon>
        <taxon>Pseudomonadati</taxon>
        <taxon>Pseudomonadota</taxon>
        <taxon>Betaproteobacteria</taxon>
        <taxon>Burkholderiales</taxon>
        <taxon>Burkholderiaceae</taxon>
        <taxon>Paucimonas</taxon>
    </lineage>
</organism>